<gene>
    <name evidence="1" type="ORF">FC70_GL001065</name>
</gene>
<dbReference type="Gene3D" id="1.25.40.290">
    <property type="entry name" value="ARM repeat domains"/>
    <property type="match status" value="1"/>
</dbReference>
<dbReference type="PANTHER" id="PTHR34070">
    <property type="entry name" value="ARMADILLO-TYPE FOLD"/>
    <property type="match status" value="1"/>
</dbReference>
<dbReference type="STRING" id="1423778.FC70_GL001065"/>
<accession>A0A0R1RFF7</accession>
<keyword evidence="2" id="KW-1185">Reference proteome</keyword>
<name>A0A0R1RFF7_9LACO</name>
<dbReference type="EMBL" id="AZFE01000031">
    <property type="protein sequence ID" value="KRL55468.1"/>
    <property type="molecule type" value="Genomic_DNA"/>
</dbReference>
<dbReference type="AlphaFoldDB" id="A0A0R1RFF7"/>
<dbReference type="Proteomes" id="UP000051697">
    <property type="component" value="Unassembled WGS sequence"/>
</dbReference>
<dbReference type="SUPFAM" id="SSF48371">
    <property type="entry name" value="ARM repeat"/>
    <property type="match status" value="1"/>
</dbReference>
<comment type="caution">
    <text evidence="1">The sequence shown here is derived from an EMBL/GenBank/DDBJ whole genome shotgun (WGS) entry which is preliminary data.</text>
</comment>
<evidence type="ECO:0000313" key="1">
    <source>
        <dbReference type="EMBL" id="KRL55468.1"/>
    </source>
</evidence>
<dbReference type="InterPro" id="IPR016024">
    <property type="entry name" value="ARM-type_fold"/>
</dbReference>
<organism evidence="1 2">
    <name type="scientific">Paucilactobacillus oligofermentans DSM 15707 = LMG 22743</name>
    <dbReference type="NCBI Taxonomy" id="1423778"/>
    <lineage>
        <taxon>Bacteria</taxon>
        <taxon>Bacillati</taxon>
        <taxon>Bacillota</taxon>
        <taxon>Bacilli</taxon>
        <taxon>Lactobacillales</taxon>
        <taxon>Lactobacillaceae</taxon>
        <taxon>Paucilactobacillus</taxon>
    </lineage>
</organism>
<evidence type="ECO:0000313" key="2">
    <source>
        <dbReference type="Proteomes" id="UP000051697"/>
    </source>
</evidence>
<dbReference type="PANTHER" id="PTHR34070:SF1">
    <property type="entry name" value="DNA ALKYLATION REPAIR PROTEIN"/>
    <property type="match status" value="1"/>
</dbReference>
<sequence>MMDKIVLIGDAASKTGMEKYMRNQFPFVGVPKPERVNQTKSYIKQSKIVPVDELIETINELYYRREREYKYLAIDLIQANYQRFTFENMVVIAQYFQEKPWWETVDTLRVPFGKYMLLHPEITAKIFNIFSGNDDFWMRRVAITMQLSFKEKTDTKILTEMILPDRATDEFFIQKAIGWALRDYSKINPDWVRKFIEKNELSKLAVREGSKYL</sequence>
<dbReference type="Gene3D" id="1.20.1660.10">
    <property type="entry name" value="Hypothetical protein (EF3068)"/>
    <property type="match status" value="1"/>
</dbReference>
<dbReference type="CDD" id="cd07064">
    <property type="entry name" value="AlkD_like_1"/>
    <property type="match status" value="1"/>
</dbReference>
<dbReference type="Pfam" id="PF08713">
    <property type="entry name" value="DNA_alkylation"/>
    <property type="match status" value="1"/>
</dbReference>
<reference evidence="1 2" key="1">
    <citation type="journal article" date="2015" name="Genome Announc.">
        <title>Expanding the biotechnology potential of lactobacilli through comparative genomics of 213 strains and associated genera.</title>
        <authorList>
            <person name="Sun Z."/>
            <person name="Harris H.M."/>
            <person name="McCann A."/>
            <person name="Guo C."/>
            <person name="Argimon S."/>
            <person name="Zhang W."/>
            <person name="Yang X."/>
            <person name="Jeffery I.B."/>
            <person name="Cooney J.C."/>
            <person name="Kagawa T.F."/>
            <person name="Liu W."/>
            <person name="Song Y."/>
            <person name="Salvetti E."/>
            <person name="Wrobel A."/>
            <person name="Rasinkangas P."/>
            <person name="Parkhill J."/>
            <person name="Rea M.C."/>
            <person name="O'Sullivan O."/>
            <person name="Ritari J."/>
            <person name="Douillard F.P."/>
            <person name="Paul Ross R."/>
            <person name="Yang R."/>
            <person name="Briner A.E."/>
            <person name="Felis G.E."/>
            <person name="de Vos W.M."/>
            <person name="Barrangou R."/>
            <person name="Klaenhammer T.R."/>
            <person name="Caufield P.W."/>
            <person name="Cui Y."/>
            <person name="Zhang H."/>
            <person name="O'Toole P.W."/>
        </authorList>
    </citation>
    <scope>NUCLEOTIDE SEQUENCE [LARGE SCALE GENOMIC DNA]</scope>
    <source>
        <strain evidence="1 2">DSM 15707</strain>
    </source>
</reference>
<dbReference type="InterPro" id="IPR014825">
    <property type="entry name" value="DNA_alkylation"/>
</dbReference>
<protein>
    <submittedName>
        <fullName evidence="1">DNA alkylation repair protein</fullName>
    </submittedName>
</protein>
<proteinExistence type="predicted"/>
<dbReference type="PATRIC" id="fig|1423778.4.peg.1099"/>